<proteinExistence type="predicted"/>
<evidence type="ECO:0000313" key="2">
    <source>
        <dbReference type="Proteomes" id="UP001412239"/>
    </source>
</evidence>
<keyword evidence="2" id="KW-1185">Reference proteome</keyword>
<dbReference type="AlphaFoldDB" id="A0A292Q2H3"/>
<name>A0A292Q2H3_9PEZI</name>
<sequence length="49" mass="5445">MGNESVVRLLLVHRAEVNSPGGHQATHYKRLQATGMNRLRGFSSSMGHR</sequence>
<dbReference type="Proteomes" id="UP001412239">
    <property type="component" value="Unassembled WGS sequence"/>
</dbReference>
<evidence type="ECO:0000313" key="1">
    <source>
        <dbReference type="EMBL" id="CUS12933.1"/>
    </source>
</evidence>
<organism evidence="1 2">
    <name type="scientific">Tuber aestivum</name>
    <name type="common">summer truffle</name>
    <dbReference type="NCBI Taxonomy" id="59557"/>
    <lineage>
        <taxon>Eukaryota</taxon>
        <taxon>Fungi</taxon>
        <taxon>Dikarya</taxon>
        <taxon>Ascomycota</taxon>
        <taxon>Pezizomycotina</taxon>
        <taxon>Pezizomycetes</taxon>
        <taxon>Pezizales</taxon>
        <taxon>Tuberaceae</taxon>
        <taxon>Tuber</taxon>
    </lineage>
</organism>
<protein>
    <submittedName>
        <fullName evidence="1">Uncharacterized protein</fullName>
    </submittedName>
</protein>
<gene>
    <name evidence="1" type="ORF">GSTUAT00002984001</name>
</gene>
<dbReference type="EMBL" id="LN890980">
    <property type="protein sequence ID" value="CUS12933.1"/>
    <property type="molecule type" value="Genomic_DNA"/>
</dbReference>
<reference evidence="1" key="1">
    <citation type="submission" date="2015-10" db="EMBL/GenBank/DDBJ databases">
        <authorList>
            <person name="Regsiter A."/>
            <person name="william w."/>
        </authorList>
    </citation>
    <scope>NUCLEOTIDE SEQUENCE</scope>
    <source>
        <strain evidence="1">Montdore</strain>
    </source>
</reference>
<accession>A0A292Q2H3</accession>